<dbReference type="Pfam" id="PF07542">
    <property type="entry name" value="ATP12"/>
    <property type="match status" value="1"/>
</dbReference>
<protein>
    <submittedName>
        <fullName evidence="4">ATP12 family chaperone protein</fullName>
    </submittedName>
</protein>
<dbReference type="Gene3D" id="1.10.3580.10">
    <property type="entry name" value="ATP12 ATPase"/>
    <property type="match status" value="1"/>
</dbReference>
<dbReference type="EMBL" id="JBHTLS010000134">
    <property type="protein sequence ID" value="MFD1106852.1"/>
    <property type="molecule type" value="Genomic_DNA"/>
</dbReference>
<dbReference type="InterPro" id="IPR042272">
    <property type="entry name" value="ATP12_ATP_synth-F1-assembly_N"/>
</dbReference>
<name>A0ABW3PAW3_9SPHN</name>
<dbReference type="Proteomes" id="UP001597203">
    <property type="component" value="Unassembled WGS sequence"/>
</dbReference>
<dbReference type="PANTHER" id="PTHR21013:SF10">
    <property type="entry name" value="ATP SYNTHASE MITOCHONDRIAL F1 COMPLEX ASSEMBLY FACTOR 2"/>
    <property type="match status" value="1"/>
</dbReference>
<evidence type="ECO:0000256" key="2">
    <source>
        <dbReference type="ARBA" id="ARBA00022946"/>
    </source>
</evidence>
<comment type="caution">
    <text evidence="4">The sequence shown here is derived from an EMBL/GenBank/DDBJ whole genome shotgun (WGS) entry which is preliminary data.</text>
</comment>
<dbReference type="SUPFAM" id="SSF160909">
    <property type="entry name" value="ATP12-like"/>
    <property type="match status" value="1"/>
</dbReference>
<evidence type="ECO:0000256" key="3">
    <source>
        <dbReference type="ARBA" id="ARBA00023186"/>
    </source>
</evidence>
<gene>
    <name evidence="4" type="ORF">ACFQ24_18465</name>
</gene>
<keyword evidence="2" id="KW-0809">Transit peptide</keyword>
<dbReference type="RefSeq" id="WP_380913921.1">
    <property type="nucleotide sequence ID" value="NZ_JBHTLS010000134.1"/>
</dbReference>
<dbReference type="PANTHER" id="PTHR21013">
    <property type="entry name" value="ATP SYNTHASE MITOCHONDRIAL F1 COMPLEX ASSEMBLY FACTOR 2/ATP12 PROTEIN, MITOCHONDRIAL PRECURSOR"/>
    <property type="match status" value="1"/>
</dbReference>
<proteinExistence type="inferred from homology"/>
<reference evidence="5" key="1">
    <citation type="journal article" date="2019" name="Int. J. Syst. Evol. Microbiol.">
        <title>The Global Catalogue of Microorganisms (GCM) 10K type strain sequencing project: providing services to taxonomists for standard genome sequencing and annotation.</title>
        <authorList>
            <consortium name="The Broad Institute Genomics Platform"/>
            <consortium name="The Broad Institute Genome Sequencing Center for Infectious Disease"/>
            <person name="Wu L."/>
            <person name="Ma J."/>
        </authorList>
    </citation>
    <scope>NUCLEOTIDE SEQUENCE [LARGE SCALE GENOMIC DNA]</scope>
    <source>
        <strain evidence="5">CCUG 54329</strain>
    </source>
</reference>
<evidence type="ECO:0000256" key="1">
    <source>
        <dbReference type="ARBA" id="ARBA00008231"/>
    </source>
</evidence>
<evidence type="ECO:0000313" key="5">
    <source>
        <dbReference type="Proteomes" id="UP001597203"/>
    </source>
</evidence>
<keyword evidence="3" id="KW-0143">Chaperone</keyword>
<keyword evidence="5" id="KW-1185">Reference proteome</keyword>
<comment type="similarity">
    <text evidence="1">Belongs to the ATP12 family.</text>
</comment>
<organism evidence="4 5">
    <name type="scientific">Sphingobium olei</name>
    <dbReference type="NCBI Taxonomy" id="420955"/>
    <lineage>
        <taxon>Bacteria</taxon>
        <taxon>Pseudomonadati</taxon>
        <taxon>Pseudomonadota</taxon>
        <taxon>Alphaproteobacteria</taxon>
        <taxon>Sphingomonadales</taxon>
        <taxon>Sphingomonadaceae</taxon>
        <taxon>Sphingobium</taxon>
    </lineage>
</organism>
<dbReference type="InterPro" id="IPR011419">
    <property type="entry name" value="ATP12_ATP_synth-F1-assembly"/>
</dbReference>
<sequence>MKRFYKDAAVVLGEDGWSIALDGRPIRTPARALLTLPTQRLAEAVADEWRAQGEDVNPASMPMTGLANAAIDHVATNHADFAAGVARYAQSDLLCYRADGPEALVARQAAAWDPLLDWARARYDVAFAVTRGIIPVPQPDETLARLGAAVAALDPFALTGLSTLVTLSGSLVCGLAVVEGGHDLDAVWQAAEIDEAWQVEQWGEDAEAAGRSERRRADFAVAGAFCTMSRIRND</sequence>
<evidence type="ECO:0000313" key="4">
    <source>
        <dbReference type="EMBL" id="MFD1106852.1"/>
    </source>
</evidence>
<dbReference type="InterPro" id="IPR023335">
    <property type="entry name" value="ATP12_ortho_dom_sf"/>
</dbReference>
<dbReference type="Gene3D" id="3.30.2180.10">
    <property type="entry name" value="ATP12-like"/>
    <property type="match status" value="1"/>
</dbReference>
<accession>A0ABW3PAW3</accession>